<dbReference type="EC" id="2.5.1.18" evidence="1"/>
<evidence type="ECO:0000256" key="1">
    <source>
        <dbReference type="ARBA" id="ARBA00012452"/>
    </source>
</evidence>
<dbReference type="SFLD" id="SFLDG01205">
    <property type="entry name" value="AMPS.1"/>
    <property type="match status" value="1"/>
</dbReference>
<dbReference type="InterPro" id="IPR004046">
    <property type="entry name" value="GST_C"/>
</dbReference>
<dbReference type="GO" id="GO:0006749">
    <property type="term" value="P:glutathione metabolic process"/>
    <property type="evidence" value="ECO:0007669"/>
    <property type="project" value="TreeGrafter"/>
</dbReference>
<evidence type="ECO:0000259" key="5">
    <source>
        <dbReference type="PROSITE" id="PS50404"/>
    </source>
</evidence>
<dbReference type="GO" id="GO:0004602">
    <property type="term" value="F:glutathione peroxidase activity"/>
    <property type="evidence" value="ECO:0007669"/>
    <property type="project" value="UniProtKB-ARBA"/>
</dbReference>
<dbReference type="CDD" id="cd03039">
    <property type="entry name" value="GST_N_Sigma_like"/>
    <property type="match status" value="1"/>
</dbReference>
<evidence type="ECO:0000259" key="6">
    <source>
        <dbReference type="PROSITE" id="PS50405"/>
    </source>
</evidence>
<keyword evidence="2 7" id="KW-0808">Transferase</keyword>
<dbReference type="FunFam" id="3.40.30.10:FF:000035">
    <property type="entry name" value="hematopoietic prostaglandin D synthase"/>
    <property type="match status" value="1"/>
</dbReference>
<dbReference type="AlphaFoldDB" id="A0A8D8R2B5"/>
<dbReference type="SUPFAM" id="SSF52833">
    <property type="entry name" value="Thioredoxin-like"/>
    <property type="match status" value="1"/>
</dbReference>
<dbReference type="PANTHER" id="PTHR11571">
    <property type="entry name" value="GLUTATHIONE S-TRANSFERASE"/>
    <property type="match status" value="1"/>
</dbReference>
<dbReference type="EMBL" id="HBUF01122218">
    <property type="protein sequence ID" value="CAG6642389.1"/>
    <property type="molecule type" value="Transcribed_RNA"/>
</dbReference>
<dbReference type="InterPro" id="IPR010987">
    <property type="entry name" value="Glutathione-S-Trfase_C-like"/>
</dbReference>
<dbReference type="Gene3D" id="1.20.1050.10">
    <property type="match status" value="1"/>
</dbReference>
<dbReference type="InterPro" id="IPR050213">
    <property type="entry name" value="GST_superfamily"/>
</dbReference>
<dbReference type="InterPro" id="IPR036282">
    <property type="entry name" value="Glutathione-S-Trfase_C_sf"/>
</dbReference>
<dbReference type="InterPro" id="IPR036249">
    <property type="entry name" value="Thioredoxin-like_sf"/>
</dbReference>
<dbReference type="CDD" id="cd03192">
    <property type="entry name" value="GST_C_Sigma_like"/>
    <property type="match status" value="1"/>
</dbReference>
<dbReference type="PANTHER" id="PTHR11571:SF224">
    <property type="entry name" value="HEMATOPOIETIC PROSTAGLANDIN D SYNTHASE"/>
    <property type="match status" value="1"/>
</dbReference>
<dbReference type="PROSITE" id="PS50405">
    <property type="entry name" value="GST_CTER"/>
    <property type="match status" value="1"/>
</dbReference>
<evidence type="ECO:0000256" key="4">
    <source>
        <dbReference type="ARBA" id="ARBA00047960"/>
    </source>
</evidence>
<dbReference type="SFLD" id="SFLDS00019">
    <property type="entry name" value="Glutathione_Transferase_(cytos"/>
    <property type="match status" value="1"/>
</dbReference>
<dbReference type="GO" id="GO:0004364">
    <property type="term" value="F:glutathione transferase activity"/>
    <property type="evidence" value="ECO:0007669"/>
    <property type="project" value="UniProtKB-EC"/>
</dbReference>
<dbReference type="Gene3D" id="3.40.30.10">
    <property type="entry name" value="Glutaredoxin"/>
    <property type="match status" value="1"/>
</dbReference>
<sequence>MPTYKLTYFPIIGLGEPIRFMLSYMEVDFEDVRINLEQWAGLKSKTPFGKLPVLEVDGKPLHQSAAICRYLAKQCGLVGKNAEEDLNIDIAYDTFTDFRTAITNYHYDKNEESKNAKWDPLNKETIPFYLGKFEELIKANGGYLANGKLSWADLFFVSMLDYMSMMAKQELTANAPALKKLSDEVLAIPAIKKWVEKRPASVPLS</sequence>
<dbReference type="PROSITE" id="PS50404">
    <property type="entry name" value="GST_NTER"/>
    <property type="match status" value="1"/>
</dbReference>
<feature type="domain" description="GST N-terminal" evidence="5">
    <location>
        <begin position="2"/>
        <end position="79"/>
    </location>
</feature>
<organism evidence="7">
    <name type="scientific">Cacopsylla melanoneura</name>
    <dbReference type="NCBI Taxonomy" id="428564"/>
    <lineage>
        <taxon>Eukaryota</taxon>
        <taxon>Metazoa</taxon>
        <taxon>Ecdysozoa</taxon>
        <taxon>Arthropoda</taxon>
        <taxon>Hexapoda</taxon>
        <taxon>Insecta</taxon>
        <taxon>Pterygota</taxon>
        <taxon>Neoptera</taxon>
        <taxon>Paraneoptera</taxon>
        <taxon>Hemiptera</taxon>
        <taxon>Sternorrhyncha</taxon>
        <taxon>Psylloidea</taxon>
        <taxon>Psyllidae</taxon>
        <taxon>Psyllinae</taxon>
        <taxon>Cacopsylla</taxon>
    </lineage>
</organism>
<dbReference type="Pfam" id="PF02798">
    <property type="entry name" value="GST_N"/>
    <property type="match status" value="1"/>
</dbReference>
<comment type="catalytic activity">
    <reaction evidence="4">
        <text>RX + glutathione = an S-substituted glutathione + a halide anion + H(+)</text>
        <dbReference type="Rhea" id="RHEA:16437"/>
        <dbReference type="ChEBI" id="CHEBI:15378"/>
        <dbReference type="ChEBI" id="CHEBI:16042"/>
        <dbReference type="ChEBI" id="CHEBI:17792"/>
        <dbReference type="ChEBI" id="CHEBI:57925"/>
        <dbReference type="ChEBI" id="CHEBI:90779"/>
        <dbReference type="EC" id="2.5.1.18"/>
    </reaction>
</comment>
<dbReference type="InterPro" id="IPR004045">
    <property type="entry name" value="Glutathione_S-Trfase_N"/>
</dbReference>
<proteinExistence type="inferred from homology"/>
<evidence type="ECO:0000256" key="3">
    <source>
        <dbReference type="ARBA" id="ARBA00038317"/>
    </source>
</evidence>
<evidence type="ECO:0000313" key="7">
    <source>
        <dbReference type="EMBL" id="CAG6642391.1"/>
    </source>
</evidence>
<dbReference type="EMBL" id="HBUF01122220">
    <property type="protein sequence ID" value="CAG6642391.1"/>
    <property type="molecule type" value="Transcribed_RNA"/>
</dbReference>
<evidence type="ECO:0000256" key="2">
    <source>
        <dbReference type="ARBA" id="ARBA00022679"/>
    </source>
</evidence>
<comment type="similarity">
    <text evidence="3">Belongs to the GST superfamily. Sigma family.</text>
</comment>
<dbReference type="Pfam" id="PF14497">
    <property type="entry name" value="GST_C_3"/>
    <property type="match status" value="1"/>
</dbReference>
<dbReference type="SUPFAM" id="SSF47616">
    <property type="entry name" value="GST C-terminal domain-like"/>
    <property type="match status" value="1"/>
</dbReference>
<name>A0A8D8R2B5_9HEMI</name>
<protein>
    <recommendedName>
        <fullName evidence="1">glutathione transferase</fullName>
        <ecNumber evidence="1">2.5.1.18</ecNumber>
    </recommendedName>
</protein>
<feature type="domain" description="GST C-terminal" evidence="6">
    <location>
        <begin position="81"/>
        <end position="203"/>
    </location>
</feature>
<dbReference type="FunFam" id="1.20.1050.10:FF:000030">
    <property type="entry name" value="Glutathione S-transferase S1"/>
    <property type="match status" value="1"/>
</dbReference>
<reference evidence="7" key="1">
    <citation type="submission" date="2021-05" db="EMBL/GenBank/DDBJ databases">
        <authorList>
            <person name="Alioto T."/>
            <person name="Alioto T."/>
            <person name="Gomez Garrido J."/>
        </authorList>
    </citation>
    <scope>NUCLEOTIDE SEQUENCE</scope>
</reference>
<dbReference type="SFLD" id="SFLDG00363">
    <property type="entry name" value="AMPS_(cytGST):_Alpha-__Mu-__Pi"/>
    <property type="match status" value="1"/>
</dbReference>
<accession>A0A8D8R2B5</accession>
<dbReference type="InterPro" id="IPR040079">
    <property type="entry name" value="Glutathione_S-Trfase"/>
</dbReference>